<dbReference type="GO" id="GO:0042796">
    <property type="term" value="P:snRNA transcription by RNA polymerase III"/>
    <property type="evidence" value="ECO:0007669"/>
    <property type="project" value="TreeGrafter"/>
</dbReference>
<dbReference type="InterPro" id="IPR051575">
    <property type="entry name" value="Myb-like_DNA-bd"/>
</dbReference>
<organism evidence="8 9">
    <name type="scientific">Blyttiomyces helicus</name>
    <dbReference type="NCBI Taxonomy" id="388810"/>
    <lineage>
        <taxon>Eukaryota</taxon>
        <taxon>Fungi</taxon>
        <taxon>Fungi incertae sedis</taxon>
        <taxon>Chytridiomycota</taxon>
        <taxon>Chytridiomycota incertae sedis</taxon>
        <taxon>Chytridiomycetes</taxon>
        <taxon>Chytridiomycetes incertae sedis</taxon>
        <taxon>Blyttiomyces</taxon>
    </lineage>
</organism>
<evidence type="ECO:0000256" key="2">
    <source>
        <dbReference type="ARBA" id="ARBA00023125"/>
    </source>
</evidence>
<evidence type="ECO:0000256" key="1">
    <source>
        <dbReference type="ARBA" id="ARBA00023015"/>
    </source>
</evidence>
<feature type="domain" description="Myb-like" evidence="6">
    <location>
        <begin position="1"/>
        <end position="49"/>
    </location>
</feature>
<dbReference type="PANTHER" id="PTHR46621">
    <property type="entry name" value="SNRNA-ACTIVATING PROTEIN COMPLEX SUBUNIT 4"/>
    <property type="match status" value="1"/>
</dbReference>
<feature type="region of interest" description="Disordered" evidence="5">
    <location>
        <begin position="93"/>
        <end position="140"/>
    </location>
</feature>
<dbReference type="InterPro" id="IPR017930">
    <property type="entry name" value="Myb_dom"/>
</dbReference>
<dbReference type="PANTHER" id="PTHR46621:SF1">
    <property type="entry name" value="SNRNA-ACTIVATING PROTEIN COMPLEX SUBUNIT 4"/>
    <property type="match status" value="1"/>
</dbReference>
<dbReference type="SUPFAM" id="SSF46689">
    <property type="entry name" value="Homeodomain-like"/>
    <property type="match status" value="1"/>
</dbReference>
<dbReference type="Proteomes" id="UP000269721">
    <property type="component" value="Unassembled WGS sequence"/>
</dbReference>
<dbReference type="PROSITE" id="PS51294">
    <property type="entry name" value="HTH_MYB"/>
    <property type="match status" value="1"/>
</dbReference>
<evidence type="ECO:0000259" key="6">
    <source>
        <dbReference type="PROSITE" id="PS50090"/>
    </source>
</evidence>
<dbReference type="OrthoDB" id="2143914at2759"/>
<evidence type="ECO:0000313" key="9">
    <source>
        <dbReference type="Proteomes" id="UP000269721"/>
    </source>
</evidence>
<keyword evidence="4" id="KW-0539">Nucleus</keyword>
<dbReference type="SMART" id="SM00717">
    <property type="entry name" value="SANT"/>
    <property type="match status" value="1"/>
</dbReference>
<keyword evidence="9" id="KW-1185">Reference proteome</keyword>
<dbReference type="GO" id="GO:0042795">
    <property type="term" value="P:snRNA transcription by RNA polymerase II"/>
    <property type="evidence" value="ECO:0007669"/>
    <property type="project" value="TreeGrafter"/>
</dbReference>
<keyword evidence="1" id="KW-0805">Transcription regulation</keyword>
<protein>
    <submittedName>
        <fullName evidence="8">Uncharacterized protein</fullName>
    </submittedName>
</protein>
<keyword evidence="2" id="KW-0238">DNA-binding</keyword>
<sequence length="148" mass="17150">MNKKGRWNSQEDEALLQGVSIWDHKWAQVQTFVPDYTDAQCRERYLNVLDPKLWRDWTEEDIEKMTAMMLNADTVGKRFTDSLVRRKYYQVERRAAETSQPTTATSKKRKRAPAPVSTKPAGRKIARGRASTAKKNRDKSSHYLFVAG</sequence>
<dbReference type="InterPro" id="IPR009057">
    <property type="entry name" value="Homeodomain-like_sf"/>
</dbReference>
<feature type="domain" description="HTH myb-type" evidence="7">
    <location>
        <begin position="1"/>
        <end position="53"/>
    </location>
</feature>
<dbReference type="GO" id="GO:0001006">
    <property type="term" value="F:RNA polymerase III type 3 promoter sequence-specific DNA binding"/>
    <property type="evidence" value="ECO:0007669"/>
    <property type="project" value="TreeGrafter"/>
</dbReference>
<evidence type="ECO:0000256" key="3">
    <source>
        <dbReference type="ARBA" id="ARBA00023163"/>
    </source>
</evidence>
<dbReference type="PROSITE" id="PS50090">
    <property type="entry name" value="MYB_LIKE"/>
    <property type="match status" value="1"/>
</dbReference>
<evidence type="ECO:0000256" key="4">
    <source>
        <dbReference type="ARBA" id="ARBA00023242"/>
    </source>
</evidence>
<dbReference type="Pfam" id="PF00249">
    <property type="entry name" value="Myb_DNA-binding"/>
    <property type="match status" value="1"/>
</dbReference>
<proteinExistence type="predicted"/>
<keyword evidence="3" id="KW-0804">Transcription</keyword>
<gene>
    <name evidence="8" type="ORF">BDK51DRAFT_32456</name>
</gene>
<dbReference type="AlphaFoldDB" id="A0A4P9W1S7"/>
<evidence type="ECO:0000256" key="5">
    <source>
        <dbReference type="SAM" id="MobiDB-lite"/>
    </source>
</evidence>
<reference evidence="9" key="1">
    <citation type="journal article" date="2018" name="Nat. Microbiol.">
        <title>Leveraging single-cell genomics to expand the fungal tree of life.</title>
        <authorList>
            <person name="Ahrendt S.R."/>
            <person name="Quandt C.A."/>
            <person name="Ciobanu D."/>
            <person name="Clum A."/>
            <person name="Salamov A."/>
            <person name="Andreopoulos B."/>
            <person name="Cheng J.F."/>
            <person name="Woyke T."/>
            <person name="Pelin A."/>
            <person name="Henrissat B."/>
            <person name="Reynolds N.K."/>
            <person name="Benny G.L."/>
            <person name="Smith M.E."/>
            <person name="James T.Y."/>
            <person name="Grigoriev I.V."/>
        </authorList>
    </citation>
    <scope>NUCLEOTIDE SEQUENCE [LARGE SCALE GENOMIC DNA]</scope>
</reference>
<dbReference type="Gene3D" id="1.10.10.60">
    <property type="entry name" value="Homeodomain-like"/>
    <property type="match status" value="1"/>
</dbReference>
<dbReference type="EMBL" id="KZ999198">
    <property type="protein sequence ID" value="RKO85315.1"/>
    <property type="molecule type" value="Genomic_DNA"/>
</dbReference>
<evidence type="ECO:0000259" key="7">
    <source>
        <dbReference type="PROSITE" id="PS51294"/>
    </source>
</evidence>
<dbReference type="GO" id="GO:0000978">
    <property type="term" value="F:RNA polymerase II cis-regulatory region sequence-specific DNA binding"/>
    <property type="evidence" value="ECO:0007669"/>
    <property type="project" value="TreeGrafter"/>
</dbReference>
<dbReference type="GO" id="GO:0019185">
    <property type="term" value="C:snRNA-activating protein complex"/>
    <property type="evidence" value="ECO:0007669"/>
    <property type="project" value="TreeGrafter"/>
</dbReference>
<evidence type="ECO:0000313" key="8">
    <source>
        <dbReference type="EMBL" id="RKO85315.1"/>
    </source>
</evidence>
<dbReference type="CDD" id="cd00167">
    <property type="entry name" value="SANT"/>
    <property type="match status" value="1"/>
</dbReference>
<dbReference type="InterPro" id="IPR001005">
    <property type="entry name" value="SANT/Myb"/>
</dbReference>
<feature type="compositionally biased region" description="Basic residues" evidence="5">
    <location>
        <begin position="121"/>
        <end position="137"/>
    </location>
</feature>
<name>A0A4P9W1S7_9FUNG</name>
<accession>A0A4P9W1S7</accession>